<feature type="binding site" evidence="8">
    <location>
        <position position="280"/>
    </location>
    <ligand>
        <name>substrate</name>
    </ligand>
</feature>
<keyword evidence="6" id="KW-0961">Cell wall biogenesis/degradation</keyword>
<dbReference type="SUPFAM" id="SSF56601">
    <property type="entry name" value="beta-lactamase/transpeptidase-like"/>
    <property type="match status" value="1"/>
</dbReference>
<keyword evidence="3" id="KW-0378">Hydrolase</keyword>
<dbReference type="Gene3D" id="3.40.710.10">
    <property type="entry name" value="DD-peptidase/beta-lactamase superfamily"/>
    <property type="match status" value="1"/>
</dbReference>
<evidence type="ECO:0000256" key="2">
    <source>
        <dbReference type="ARBA" id="ARBA00022729"/>
    </source>
</evidence>
<protein>
    <submittedName>
        <fullName evidence="12">Serine-type D-Ala-D-Ala carboxypeptidase</fullName>
    </submittedName>
</protein>
<dbReference type="GO" id="GO:0071555">
    <property type="term" value="P:cell wall organization"/>
    <property type="evidence" value="ECO:0007669"/>
    <property type="project" value="UniProtKB-KW"/>
</dbReference>
<dbReference type="InterPro" id="IPR001967">
    <property type="entry name" value="Peptidase_S11_N"/>
</dbReference>
<keyword evidence="13" id="KW-1185">Reference proteome</keyword>
<evidence type="ECO:0000256" key="3">
    <source>
        <dbReference type="ARBA" id="ARBA00022801"/>
    </source>
</evidence>
<comment type="similarity">
    <text evidence="1 9">Belongs to the peptidase S11 family.</text>
</comment>
<dbReference type="AlphaFoldDB" id="C9LCJ1"/>
<dbReference type="Pfam" id="PF00768">
    <property type="entry name" value="Peptidase_S11"/>
    <property type="match status" value="1"/>
</dbReference>
<dbReference type="GO" id="GO:0006508">
    <property type="term" value="P:proteolysis"/>
    <property type="evidence" value="ECO:0007669"/>
    <property type="project" value="InterPro"/>
</dbReference>
<keyword evidence="12" id="KW-0645">Protease</keyword>
<comment type="caution">
    <text evidence="12">The sequence shown here is derived from an EMBL/GenBank/DDBJ whole genome shotgun (WGS) entry which is preliminary data.</text>
</comment>
<reference evidence="12" key="1">
    <citation type="submission" date="2009-09" db="EMBL/GenBank/DDBJ databases">
        <authorList>
            <person name="Weinstock G."/>
            <person name="Sodergren E."/>
            <person name="Clifton S."/>
            <person name="Fulton L."/>
            <person name="Fulton B."/>
            <person name="Courtney L."/>
            <person name="Fronick C."/>
            <person name="Harrison M."/>
            <person name="Strong C."/>
            <person name="Farmer C."/>
            <person name="Delahaunty K."/>
            <person name="Markovic C."/>
            <person name="Hall O."/>
            <person name="Minx P."/>
            <person name="Tomlinson C."/>
            <person name="Mitreva M."/>
            <person name="Nelson J."/>
            <person name="Hou S."/>
            <person name="Wollam A."/>
            <person name="Pepin K.H."/>
            <person name="Johnson M."/>
            <person name="Bhonagiri V."/>
            <person name="Nash W.E."/>
            <person name="Warren W."/>
            <person name="Chinwalla A."/>
            <person name="Mardis E.R."/>
            <person name="Wilson R.K."/>
        </authorList>
    </citation>
    <scope>NUCLEOTIDE SEQUENCE [LARGE SCALE GENOMIC DNA]</scope>
    <source>
        <strain evidence="12">DSM 20583</strain>
    </source>
</reference>
<organism evidence="12 13">
    <name type="scientific">Blautia hansenii DSM 20583</name>
    <dbReference type="NCBI Taxonomy" id="537007"/>
    <lineage>
        <taxon>Bacteria</taxon>
        <taxon>Bacillati</taxon>
        <taxon>Bacillota</taxon>
        <taxon>Clostridia</taxon>
        <taxon>Lachnospirales</taxon>
        <taxon>Lachnospiraceae</taxon>
        <taxon>Blautia</taxon>
    </lineage>
</organism>
<dbReference type="PANTHER" id="PTHR21581">
    <property type="entry name" value="D-ALANYL-D-ALANINE CARBOXYPEPTIDASE"/>
    <property type="match status" value="1"/>
</dbReference>
<dbReference type="HOGENOM" id="CLU_027070_7_1_9"/>
<proteinExistence type="inferred from homology"/>
<accession>C9LCJ1</accession>
<keyword evidence="10" id="KW-1133">Transmembrane helix</keyword>
<dbReference type="InterPro" id="IPR018044">
    <property type="entry name" value="Peptidase_S11"/>
</dbReference>
<dbReference type="KEGG" id="bhan:CGC63_04200"/>
<evidence type="ECO:0000256" key="5">
    <source>
        <dbReference type="ARBA" id="ARBA00022984"/>
    </source>
</evidence>
<dbReference type="PRINTS" id="PR00725">
    <property type="entry name" value="DADACBPTASE1"/>
</dbReference>
<name>C9LCJ1_BLAHA</name>
<dbReference type="Proteomes" id="UP000003755">
    <property type="component" value="Unassembled WGS sequence"/>
</dbReference>
<feature type="active site" description="Acyl-ester intermediate" evidence="7">
    <location>
        <position position="109"/>
    </location>
</feature>
<sequence>MIKKKIKSEKPPFPFYFLFQEIPVYAILYMIRKKEGFHLRYKKQIQKLLLSVFSLLLCLLSPLSVSAQDFPSGWPSAPEISSASGVLMEASSGQVLFDKSMNEIRYPASTTKVMTALIILENIPDLNKNITFTDIILPDLAPGNSTINAQVGEVLTVEQCLYAIMLASANEVCTQMAVEVAGSVENFTAMMNAKAAEIGCTNTHFVNANGLPDPNHYTTAYDLALILREAVKNEAFCKIAGAAKYTIPPTNKTAASRNMENHNALLVDGKYYYEGAIAGKTGHTEAARNTLVTAASREDMTLICVVLRSENDERFTDTRTLFDYGFDNFHSQSLYWMDKTTPAGNVILPKAVTADALSVSDSDENNQRTRTWSYNGTELYRTSMQLPLSVETQITADMSMFRIGTVKTIFPSPLLLPIIITLTILFAVIMIILIVKYHIRKQNRKKKS</sequence>
<evidence type="ECO:0000313" key="13">
    <source>
        <dbReference type="Proteomes" id="UP000003755"/>
    </source>
</evidence>
<evidence type="ECO:0000256" key="7">
    <source>
        <dbReference type="PIRSR" id="PIRSR618044-1"/>
    </source>
</evidence>
<evidence type="ECO:0000256" key="6">
    <source>
        <dbReference type="ARBA" id="ARBA00023316"/>
    </source>
</evidence>
<dbReference type="GO" id="GO:0009252">
    <property type="term" value="P:peptidoglycan biosynthetic process"/>
    <property type="evidence" value="ECO:0007669"/>
    <property type="project" value="UniProtKB-KW"/>
</dbReference>
<evidence type="ECO:0000256" key="10">
    <source>
        <dbReference type="SAM" id="Phobius"/>
    </source>
</evidence>
<gene>
    <name evidence="12" type="ORF">BLAHAN_07150</name>
</gene>
<dbReference type="GO" id="GO:0009002">
    <property type="term" value="F:serine-type D-Ala-D-Ala carboxypeptidase activity"/>
    <property type="evidence" value="ECO:0007669"/>
    <property type="project" value="InterPro"/>
</dbReference>
<dbReference type="EMBL" id="ABYU02000056">
    <property type="protein sequence ID" value="EEX20120.1"/>
    <property type="molecule type" value="Genomic_DNA"/>
</dbReference>
<keyword evidence="4" id="KW-0133">Cell shape</keyword>
<evidence type="ECO:0000256" key="9">
    <source>
        <dbReference type="RuleBase" id="RU004016"/>
    </source>
</evidence>
<evidence type="ECO:0000256" key="8">
    <source>
        <dbReference type="PIRSR" id="PIRSR618044-2"/>
    </source>
</evidence>
<dbReference type="GO" id="GO:0008360">
    <property type="term" value="P:regulation of cell shape"/>
    <property type="evidence" value="ECO:0007669"/>
    <property type="project" value="UniProtKB-KW"/>
</dbReference>
<keyword evidence="10" id="KW-0472">Membrane</keyword>
<keyword evidence="10" id="KW-0812">Transmembrane</keyword>
<keyword evidence="2" id="KW-0732">Signal</keyword>
<dbReference type="PANTHER" id="PTHR21581:SF6">
    <property type="entry name" value="TRAFFICKING PROTEIN PARTICLE COMPLEX SUBUNIT 12"/>
    <property type="match status" value="1"/>
</dbReference>
<feature type="transmembrane region" description="Helical" evidence="10">
    <location>
        <begin position="414"/>
        <end position="439"/>
    </location>
</feature>
<evidence type="ECO:0000256" key="1">
    <source>
        <dbReference type="ARBA" id="ARBA00007164"/>
    </source>
</evidence>
<feature type="domain" description="Peptidase S11 D-alanyl-D-alanine carboxypeptidase A N-terminal" evidence="11">
    <location>
        <begin position="76"/>
        <end position="309"/>
    </location>
</feature>
<evidence type="ECO:0000313" key="12">
    <source>
        <dbReference type="EMBL" id="EEX20120.1"/>
    </source>
</evidence>
<feature type="active site" description="Proton acceptor" evidence="7">
    <location>
        <position position="112"/>
    </location>
</feature>
<feature type="active site" evidence="7">
    <location>
        <position position="168"/>
    </location>
</feature>
<dbReference type="eggNOG" id="COG1686">
    <property type="taxonomic scope" value="Bacteria"/>
</dbReference>
<keyword evidence="12" id="KW-0121">Carboxypeptidase</keyword>
<keyword evidence="5" id="KW-0573">Peptidoglycan synthesis</keyword>
<dbReference type="InterPro" id="IPR012338">
    <property type="entry name" value="Beta-lactam/transpept-like"/>
</dbReference>
<evidence type="ECO:0000256" key="4">
    <source>
        <dbReference type="ARBA" id="ARBA00022960"/>
    </source>
</evidence>
<evidence type="ECO:0000259" key="11">
    <source>
        <dbReference type="Pfam" id="PF00768"/>
    </source>
</evidence>